<dbReference type="Proteomes" id="UP000076512">
    <property type="component" value="Unassembled WGS sequence"/>
</dbReference>
<dbReference type="InterPro" id="IPR016035">
    <property type="entry name" value="Acyl_Trfase/lysoPLipase"/>
</dbReference>
<dbReference type="InterPro" id="IPR049900">
    <property type="entry name" value="PKS_mFAS_DH"/>
</dbReference>
<evidence type="ECO:0000256" key="2">
    <source>
        <dbReference type="ARBA" id="ARBA00023315"/>
    </source>
</evidence>
<feature type="active site" description="Proton donor; for dehydratase activity" evidence="3">
    <location>
        <position position="1117"/>
    </location>
</feature>
<evidence type="ECO:0000259" key="4">
    <source>
        <dbReference type="PROSITE" id="PS50075"/>
    </source>
</evidence>
<reference evidence="6 7" key="1">
    <citation type="submission" date="2016-04" db="EMBL/GenBank/DDBJ databases">
        <authorList>
            <person name="Evans L.H."/>
            <person name="Alamgir A."/>
            <person name="Owens N."/>
            <person name="Weber N.D."/>
            <person name="Virtaneva K."/>
            <person name="Barbian K."/>
            <person name="Babar A."/>
            <person name="Rosenke K."/>
        </authorList>
    </citation>
    <scope>NUCLEOTIDE SEQUENCE [LARGE SCALE GENOMIC DNA]</scope>
    <source>
        <strain evidence="6 7">IFM 0406</strain>
    </source>
</reference>
<dbReference type="GO" id="GO:0004312">
    <property type="term" value="F:fatty acid synthase activity"/>
    <property type="evidence" value="ECO:0007669"/>
    <property type="project" value="TreeGrafter"/>
</dbReference>
<dbReference type="Pfam" id="PF00698">
    <property type="entry name" value="Acyl_transf_1"/>
    <property type="match status" value="1"/>
</dbReference>
<dbReference type="InterPro" id="IPR016036">
    <property type="entry name" value="Malonyl_transacylase_ACP-bd"/>
</dbReference>
<protein>
    <submittedName>
        <fullName evidence="6">Uncharacterized protein</fullName>
    </submittedName>
</protein>
<feature type="domain" description="Carrier" evidence="4">
    <location>
        <begin position="346"/>
        <end position="430"/>
    </location>
</feature>
<dbReference type="Gene3D" id="3.40.50.720">
    <property type="entry name" value="NAD(P)-binding Rossmann-like Domain"/>
    <property type="match status" value="1"/>
</dbReference>
<evidence type="ECO:0000313" key="6">
    <source>
        <dbReference type="EMBL" id="KZM74935.1"/>
    </source>
</evidence>
<feature type="region of interest" description="N-terminal hotdog fold" evidence="3">
    <location>
        <begin position="927"/>
        <end position="1048"/>
    </location>
</feature>
<comment type="caution">
    <text evidence="6">The sequence shown here is derived from an EMBL/GenBank/DDBJ whole genome shotgun (WGS) entry which is preliminary data.</text>
</comment>
<evidence type="ECO:0000259" key="5">
    <source>
        <dbReference type="PROSITE" id="PS52019"/>
    </source>
</evidence>
<sequence>MVFPPPVFTDADRDAQQARLTATEWAQPALAVHSLVLLDILRSLGLRPDCVAGHSFGELVALHAAGVFDAESLILLARRRGELMRDAAAAPGAMLSVAATCDEVTRAIDAGGGAEIWITNYNAPRQLVASGAVAAIAALDRRLTDAGIATRWLDTATAFHSPLVADAVEPLLNFLRDIEIRRPRLPVFGNADGAAYPTRPDRIRRRIAGLLAAPVHFTQMIEAMHRDGTDIFVEIGAGAALTGLVGETLRDCDHLAVSLDRRGEDGMTSLHKALARLAAHGVALDFSALWESYPPPPADRDSASPSGTTVRITGGTYVRPRIEETTAAEDERDWRRAVRDSAPAASADLDVDALVRSVVADLTGYPLEMLEPHMEFEADLGLDSIKRVEIHTRIRELRPDLSLPDQTLALSDLTQLRSLADVAAALDRYEPDTARGRCEAVAAYDGFEAGGGHEPPDGDSALTRLTLRVVPESATGRSLGGLADVPLVITDDGAGIAAMVAEMLVAQGLEAQVCRHVSAGTRGVVLLDGLRAVSSYQEAVAIQRDALRVARTIAPAIEAGGGVLVTVQDTGGRFGLSGADPTRAWLGGLAALARTAAQEWPRAAVKAIDCARGDRDPAAIATAIVTELLRGGSAPNVGLGVDGTRVTLETVAAEYPAAPSGFDDGAVVVASGGARGVTAAALRTLAAQCRPRLALLGRTPLEDEPDGLADATDKRALIRALANRARAQGTTPALTELSARARRLLAAREVRATLAALEAAGATVRYLPVDVRDRDAVAKALVEVRDEWGPIHAIVHGAGVLADKRIADKTDAQFEEVFGTKVEGLRSLLAATASDPVRALCVFSSLSASWGNVGQADYAMANETLAHMAAAESARRPGCAVRVIDWGPWQGGMVTPALARQFHSRGMSLIQPQVGGRAFVAELDASPADVRVLIIAGGDGAAHQARTLLEVQVDERSHPYLADHAVAGVPVVPVALMMNWLASATTGPVVLRRVKVLRTMSLPGMRNGGHRFALHGRQIDESAVELELVGIDQAPCCRARLVRAQPSSAGGWVVPKDLEPLARVGIYDGYVLFHGPRFHALQTVRGVSDGGAAGTVIGLRDLGWEGGPWRVDVAAVDGALQLAGLWGERALGGATLPMAVAECRVHRAGPLETVLDCIVHATHVGDGWAECDVALLDNDGSPWLELLGVRGVLRPDGEGVQP</sequence>
<gene>
    <name evidence="6" type="ORF">AWN90_23265</name>
</gene>
<organism evidence="6 7">
    <name type="scientific">Nocardia terpenica</name>
    <dbReference type="NCBI Taxonomy" id="455432"/>
    <lineage>
        <taxon>Bacteria</taxon>
        <taxon>Bacillati</taxon>
        <taxon>Actinomycetota</taxon>
        <taxon>Actinomycetes</taxon>
        <taxon>Mycobacteriales</taxon>
        <taxon>Nocardiaceae</taxon>
        <taxon>Nocardia</taxon>
    </lineage>
</organism>
<dbReference type="STRING" id="455432.AWN90_23265"/>
<dbReference type="InterPro" id="IPR013968">
    <property type="entry name" value="PKS_KR"/>
</dbReference>
<dbReference type="AlphaFoldDB" id="A0A161WP72"/>
<dbReference type="InterPro" id="IPR009081">
    <property type="entry name" value="PP-bd_ACP"/>
</dbReference>
<evidence type="ECO:0000256" key="3">
    <source>
        <dbReference type="PROSITE-ProRule" id="PRU01363"/>
    </source>
</evidence>
<accession>A0A161WP72</accession>
<dbReference type="GO" id="GO:0006633">
    <property type="term" value="P:fatty acid biosynthetic process"/>
    <property type="evidence" value="ECO:0007669"/>
    <property type="project" value="TreeGrafter"/>
</dbReference>
<dbReference type="PROSITE" id="PS52019">
    <property type="entry name" value="PKS_MFAS_DH"/>
    <property type="match status" value="1"/>
</dbReference>
<proteinExistence type="predicted"/>
<dbReference type="SMART" id="SM00827">
    <property type="entry name" value="PKS_AT"/>
    <property type="match status" value="1"/>
</dbReference>
<dbReference type="InterPro" id="IPR036291">
    <property type="entry name" value="NAD(P)-bd_dom_sf"/>
</dbReference>
<keyword evidence="7" id="KW-1185">Reference proteome</keyword>
<dbReference type="InterPro" id="IPR057326">
    <property type="entry name" value="KR_dom"/>
</dbReference>
<dbReference type="Pfam" id="PF00550">
    <property type="entry name" value="PP-binding"/>
    <property type="match status" value="1"/>
</dbReference>
<dbReference type="InterPro" id="IPR014043">
    <property type="entry name" value="Acyl_transferase_dom"/>
</dbReference>
<dbReference type="PROSITE" id="PS50075">
    <property type="entry name" value="CARRIER"/>
    <property type="match status" value="1"/>
</dbReference>
<dbReference type="PANTHER" id="PTHR43775:SF51">
    <property type="entry name" value="INACTIVE PHENOLPHTHIOCEROL SYNTHESIS POLYKETIDE SYNTHASE TYPE I PKS1-RELATED"/>
    <property type="match status" value="1"/>
</dbReference>
<dbReference type="PANTHER" id="PTHR43775">
    <property type="entry name" value="FATTY ACID SYNTHASE"/>
    <property type="match status" value="1"/>
</dbReference>
<dbReference type="InterPro" id="IPR042104">
    <property type="entry name" value="PKS_dehydratase_sf"/>
</dbReference>
<feature type="domain" description="PKS/mFAS DH" evidence="5">
    <location>
        <begin position="927"/>
        <end position="1200"/>
    </location>
</feature>
<dbReference type="SUPFAM" id="SSF52151">
    <property type="entry name" value="FabD/lysophospholipase-like"/>
    <property type="match status" value="1"/>
</dbReference>
<dbReference type="InterPro" id="IPR050091">
    <property type="entry name" value="PKS_NRPS_Biosynth_Enz"/>
</dbReference>
<dbReference type="Gene3D" id="3.10.129.110">
    <property type="entry name" value="Polyketide synthase dehydratase"/>
    <property type="match status" value="1"/>
</dbReference>
<dbReference type="Gene3D" id="3.40.366.10">
    <property type="entry name" value="Malonyl-Coenzyme A Acyl Carrier Protein, domain 2"/>
    <property type="match status" value="1"/>
</dbReference>
<keyword evidence="2" id="KW-0012">Acyltransferase</keyword>
<feature type="active site" description="Proton acceptor; for dehydratase activity" evidence="3">
    <location>
        <position position="964"/>
    </location>
</feature>
<dbReference type="SUPFAM" id="SSF47336">
    <property type="entry name" value="ACP-like"/>
    <property type="match status" value="1"/>
</dbReference>
<name>A0A161WP72_9NOCA</name>
<dbReference type="SMART" id="SM00822">
    <property type="entry name" value="PKS_KR"/>
    <property type="match status" value="1"/>
</dbReference>
<dbReference type="InterPro" id="IPR001227">
    <property type="entry name" value="Ac_transferase_dom_sf"/>
</dbReference>
<dbReference type="SUPFAM" id="SSF55048">
    <property type="entry name" value="Probable ACP-binding domain of malonyl-CoA ACP transacylase"/>
    <property type="match status" value="1"/>
</dbReference>
<feature type="region of interest" description="C-terminal hotdog fold" evidence="3">
    <location>
        <begin position="1058"/>
        <end position="1200"/>
    </location>
</feature>
<dbReference type="CDD" id="cd08953">
    <property type="entry name" value="KR_2_SDR_x"/>
    <property type="match status" value="1"/>
</dbReference>
<dbReference type="EMBL" id="LWGR01000004">
    <property type="protein sequence ID" value="KZM74935.1"/>
    <property type="molecule type" value="Genomic_DNA"/>
</dbReference>
<evidence type="ECO:0000256" key="1">
    <source>
        <dbReference type="ARBA" id="ARBA00022679"/>
    </source>
</evidence>
<dbReference type="Pfam" id="PF08659">
    <property type="entry name" value="KR"/>
    <property type="match status" value="1"/>
</dbReference>
<dbReference type="SUPFAM" id="SSF51735">
    <property type="entry name" value="NAD(P)-binding Rossmann-fold domains"/>
    <property type="match status" value="1"/>
</dbReference>
<dbReference type="Gene3D" id="1.10.1200.10">
    <property type="entry name" value="ACP-like"/>
    <property type="match status" value="1"/>
</dbReference>
<dbReference type="InterPro" id="IPR036736">
    <property type="entry name" value="ACP-like_sf"/>
</dbReference>
<keyword evidence="1" id="KW-0808">Transferase</keyword>
<evidence type="ECO:0000313" key="7">
    <source>
        <dbReference type="Proteomes" id="UP000076512"/>
    </source>
</evidence>